<comment type="caution">
    <text evidence="2">The sequence shown here is derived from an EMBL/GenBank/DDBJ whole genome shotgun (WGS) entry which is preliminary data.</text>
</comment>
<gene>
    <name evidence="2" type="ORF">OLEA9_A089554</name>
</gene>
<keyword evidence="1" id="KW-1133">Transmembrane helix</keyword>
<reference evidence="2 3" key="1">
    <citation type="submission" date="2019-12" db="EMBL/GenBank/DDBJ databases">
        <authorList>
            <person name="Alioto T."/>
            <person name="Alioto T."/>
            <person name="Gomez Garrido J."/>
        </authorList>
    </citation>
    <scope>NUCLEOTIDE SEQUENCE [LARGE SCALE GENOMIC DNA]</scope>
</reference>
<evidence type="ECO:0000313" key="3">
    <source>
        <dbReference type="Proteomes" id="UP000594638"/>
    </source>
</evidence>
<evidence type="ECO:0000256" key="1">
    <source>
        <dbReference type="SAM" id="Phobius"/>
    </source>
</evidence>
<dbReference type="Gramene" id="OE9A089554T1">
    <property type="protein sequence ID" value="OE9A089554C1"/>
    <property type="gene ID" value="OE9A089554"/>
</dbReference>
<protein>
    <submittedName>
        <fullName evidence="2">Uncharacterized protein</fullName>
    </submittedName>
</protein>
<keyword evidence="3" id="KW-1185">Reference proteome</keyword>
<organism evidence="2 3">
    <name type="scientific">Olea europaea subsp. europaea</name>
    <dbReference type="NCBI Taxonomy" id="158383"/>
    <lineage>
        <taxon>Eukaryota</taxon>
        <taxon>Viridiplantae</taxon>
        <taxon>Streptophyta</taxon>
        <taxon>Embryophyta</taxon>
        <taxon>Tracheophyta</taxon>
        <taxon>Spermatophyta</taxon>
        <taxon>Magnoliopsida</taxon>
        <taxon>eudicotyledons</taxon>
        <taxon>Gunneridae</taxon>
        <taxon>Pentapetalae</taxon>
        <taxon>asterids</taxon>
        <taxon>lamiids</taxon>
        <taxon>Lamiales</taxon>
        <taxon>Oleaceae</taxon>
        <taxon>Oleeae</taxon>
        <taxon>Olea</taxon>
    </lineage>
</organism>
<dbReference type="AlphaFoldDB" id="A0A8S0V3H1"/>
<feature type="transmembrane region" description="Helical" evidence="1">
    <location>
        <begin position="38"/>
        <end position="61"/>
    </location>
</feature>
<proteinExistence type="predicted"/>
<sequence length="120" mass="14148">MTYNTLPTTMNFLAVSHGVQTIAETCQGYCTIIKTERYFSFLILNIVIYYMIFFFLVTVLIHRRSQIICSNSFMRFPVSLLGFRCDCFLFSKMCTAEFGLRRLGKMKEEYCDYKHMFGVM</sequence>
<dbReference type="Proteomes" id="UP000594638">
    <property type="component" value="Unassembled WGS sequence"/>
</dbReference>
<name>A0A8S0V3H1_OLEEU</name>
<evidence type="ECO:0000313" key="2">
    <source>
        <dbReference type="EMBL" id="CAA3028123.1"/>
    </source>
</evidence>
<dbReference type="EMBL" id="CACTIH010009240">
    <property type="protein sequence ID" value="CAA3028123.1"/>
    <property type="molecule type" value="Genomic_DNA"/>
</dbReference>
<accession>A0A8S0V3H1</accession>
<keyword evidence="1" id="KW-0472">Membrane</keyword>
<keyword evidence="1" id="KW-0812">Transmembrane</keyword>